<organism evidence="3 4">
    <name type="scientific">Meloidogyne enterolobii</name>
    <name type="common">Root-knot nematode worm</name>
    <name type="synonym">Meloidogyne mayaguensis</name>
    <dbReference type="NCBI Taxonomy" id="390850"/>
    <lineage>
        <taxon>Eukaryota</taxon>
        <taxon>Metazoa</taxon>
        <taxon>Ecdysozoa</taxon>
        <taxon>Nematoda</taxon>
        <taxon>Chromadorea</taxon>
        <taxon>Rhabditida</taxon>
        <taxon>Tylenchina</taxon>
        <taxon>Tylenchomorpha</taxon>
        <taxon>Tylenchoidea</taxon>
        <taxon>Meloidogynidae</taxon>
        <taxon>Meloidogyninae</taxon>
        <taxon>Meloidogyne</taxon>
    </lineage>
</organism>
<dbReference type="GO" id="GO:0034703">
    <property type="term" value="C:cation channel complex"/>
    <property type="evidence" value="ECO:0007669"/>
    <property type="project" value="TreeGrafter"/>
</dbReference>
<dbReference type="PANTHER" id="PTHR31781:SF1">
    <property type="entry name" value="PROTEIN UNC-80 HOMOLOG"/>
    <property type="match status" value="1"/>
</dbReference>
<comment type="caution">
    <text evidence="3">The sequence shown here is derived from an EMBL/GenBank/DDBJ whole genome shotgun (WGS) entry which is preliminary data.</text>
</comment>
<feature type="region of interest" description="Disordered" evidence="1">
    <location>
        <begin position="195"/>
        <end position="222"/>
    </location>
</feature>
<feature type="region of interest" description="Disordered" evidence="1">
    <location>
        <begin position="153"/>
        <end position="174"/>
    </location>
</feature>
<gene>
    <name evidence="3" type="ORF">MENT_LOCUS33475</name>
</gene>
<evidence type="ECO:0000313" key="3">
    <source>
        <dbReference type="EMBL" id="CAD2181336.1"/>
    </source>
</evidence>
<protein>
    <recommendedName>
        <fullName evidence="2">Protein UNC80 central region domain-containing protein</fullName>
    </recommendedName>
</protein>
<dbReference type="Pfam" id="PF19424">
    <property type="entry name" value="UNC80"/>
    <property type="match status" value="2"/>
</dbReference>
<dbReference type="OrthoDB" id="5850584at2759"/>
<sequence>MQRAIGRALFSWAFQLGIRLQRQLDLETELKSTAEIRNLKLMDELEDFLDDGTVNTGDKDGKGLGTAFPVALQLMVCMLLQQITSFLRETFQLLPRSRQLSQKANSAVSSGWERLQSNRRWSILSNTFNPQMLQQQQHLDVVSGSVHSINELHPERRISYSTADDENSPRGSHDLIGEEQHLQLLQQQQILEKTGKVSTEKSPYSRHIHPRSNTQSPSSLSSTFLRFASRSRLFGKVDYYSPLMQNDPTELINNLLQTEKNNFQRRNCLSEERKYPPLIVDKARSEKSRRSAGAGKDFGSSRSRSVRRLAQGRQRLLKRSSPSSGGIAQQQTPPPSASSVVDTSSSVFNPNLNRSFRESFRIRKFSKSAHQHPSTAVEPVDVPPESTYVESGSRLKPDGQQIQSQQQQQQQQPSPHSPERLSCGTAASVIQKEQAEEDDEEEMIRNMPWLKTLLAFSQRYGFTCAHENFCSKWCFERIYRQCLRLVETLSIVYGNHSLEGRIDRRQQFIDRWQSIQHNAQKRHSSNPPRRESANVRQSGVDRMPLALRGLIIEKLMEIEEIKAKKTDEMEAIAEPKELKQQKHSPIFGILKTQLLGLVHSPLSTLLKSIVLIKGEQLVPVIPIAWTLLTRIEDSNLTATAAAFFICCAVKCPQEINSLMSADLASTDPSVRTLAIKRFYVLWRQRFHVWLKLEEGAQLLFKVPPPSIDFTLPSPSIGQSQVPIVDPPWMPPLKTKIEELSLKEEEQSTTQTIMAMTRTRRKQKQEMVRKALRRAEERQRELREQFPLRATAIVQQVILLYSRLIYRPLRFNESLDIKHNFRVPFI</sequence>
<feature type="compositionally biased region" description="Polar residues" evidence="1">
    <location>
        <begin position="320"/>
        <end position="331"/>
    </location>
</feature>
<dbReference type="AlphaFoldDB" id="A0A6V7W2D0"/>
<name>A0A6V7W2D0_MELEN</name>
<feature type="compositionally biased region" description="Low complexity" evidence="1">
    <location>
        <begin position="337"/>
        <end position="347"/>
    </location>
</feature>
<dbReference type="GO" id="GO:0055080">
    <property type="term" value="P:monoatomic cation homeostasis"/>
    <property type="evidence" value="ECO:0007669"/>
    <property type="project" value="TreeGrafter"/>
</dbReference>
<reference evidence="3 4" key="1">
    <citation type="submission" date="2020-08" db="EMBL/GenBank/DDBJ databases">
        <authorList>
            <person name="Koutsovoulos G."/>
            <person name="Danchin GJ E."/>
        </authorList>
    </citation>
    <scope>NUCLEOTIDE SEQUENCE [LARGE SCALE GENOMIC DNA]</scope>
</reference>
<feature type="compositionally biased region" description="Low complexity" evidence="1">
    <location>
        <begin position="400"/>
        <end position="412"/>
    </location>
</feature>
<accession>A0A6V7W2D0</accession>
<feature type="compositionally biased region" description="Basic and acidic residues" evidence="1">
    <location>
        <begin position="279"/>
        <end position="289"/>
    </location>
</feature>
<evidence type="ECO:0000313" key="4">
    <source>
        <dbReference type="Proteomes" id="UP000580250"/>
    </source>
</evidence>
<dbReference type="EMBL" id="CAJEWN010000396">
    <property type="protein sequence ID" value="CAD2181336.1"/>
    <property type="molecule type" value="Genomic_DNA"/>
</dbReference>
<feature type="region of interest" description="Disordered" evidence="1">
    <location>
        <begin position="366"/>
        <end position="423"/>
    </location>
</feature>
<feature type="compositionally biased region" description="Low complexity" evidence="1">
    <location>
        <begin position="211"/>
        <end position="222"/>
    </location>
</feature>
<dbReference type="InterPro" id="IPR045852">
    <property type="entry name" value="UNC80_central"/>
</dbReference>
<feature type="domain" description="Protein UNC80 central region" evidence="2">
    <location>
        <begin position="420"/>
        <end position="795"/>
    </location>
</feature>
<feature type="region of interest" description="Disordered" evidence="1">
    <location>
        <begin position="279"/>
        <end position="351"/>
    </location>
</feature>
<feature type="region of interest" description="Disordered" evidence="1">
    <location>
        <begin position="517"/>
        <end position="536"/>
    </location>
</feature>
<dbReference type="PANTHER" id="PTHR31781">
    <property type="entry name" value="UNC80"/>
    <property type="match status" value="1"/>
</dbReference>
<feature type="domain" description="Protein UNC80 central region" evidence="2">
    <location>
        <begin position="1"/>
        <end position="193"/>
    </location>
</feature>
<dbReference type="Proteomes" id="UP000580250">
    <property type="component" value="Unassembled WGS sequence"/>
</dbReference>
<dbReference type="GO" id="GO:0005261">
    <property type="term" value="F:monoatomic cation channel activity"/>
    <property type="evidence" value="ECO:0007669"/>
    <property type="project" value="TreeGrafter"/>
</dbReference>
<proteinExistence type="predicted"/>
<evidence type="ECO:0000256" key="1">
    <source>
        <dbReference type="SAM" id="MobiDB-lite"/>
    </source>
</evidence>
<evidence type="ECO:0000259" key="2">
    <source>
        <dbReference type="Pfam" id="PF19424"/>
    </source>
</evidence>
<dbReference type="GO" id="GO:0030424">
    <property type="term" value="C:axon"/>
    <property type="evidence" value="ECO:0007669"/>
    <property type="project" value="TreeGrafter"/>
</dbReference>